<keyword evidence="4" id="KW-1185">Reference proteome</keyword>
<dbReference type="Pfam" id="PF00407">
    <property type="entry name" value="Bet_v_1"/>
    <property type="match status" value="1"/>
</dbReference>
<evidence type="ECO:0000259" key="2">
    <source>
        <dbReference type="SMART" id="SM01037"/>
    </source>
</evidence>
<protein>
    <submittedName>
        <fullName evidence="3">Polyketide cyclase/dehydrase and lipid transport superfamily protein</fullName>
    </submittedName>
</protein>
<name>A0ABD1VGE5_9LAMI</name>
<dbReference type="CDD" id="cd07816">
    <property type="entry name" value="Bet_v1-like"/>
    <property type="match status" value="1"/>
</dbReference>
<reference evidence="4" key="1">
    <citation type="submission" date="2024-07" db="EMBL/GenBank/DDBJ databases">
        <title>Two chromosome-level genome assemblies of Korean endemic species Abeliophyllum distichum and Forsythia ovata (Oleaceae).</title>
        <authorList>
            <person name="Jang H."/>
        </authorList>
    </citation>
    <scope>NUCLEOTIDE SEQUENCE [LARGE SCALE GENOMIC DNA]</scope>
</reference>
<gene>
    <name evidence="3" type="ORF">Fot_17806</name>
</gene>
<comment type="caution">
    <text evidence="3">The sequence shown here is derived from an EMBL/GenBank/DDBJ whole genome shotgun (WGS) entry which is preliminary data.</text>
</comment>
<dbReference type="AlphaFoldDB" id="A0ABD1VGE5"/>
<proteinExistence type="inferred from homology"/>
<evidence type="ECO:0000313" key="3">
    <source>
        <dbReference type="EMBL" id="KAL2536415.1"/>
    </source>
</evidence>
<organism evidence="3 4">
    <name type="scientific">Forsythia ovata</name>
    <dbReference type="NCBI Taxonomy" id="205694"/>
    <lineage>
        <taxon>Eukaryota</taxon>
        <taxon>Viridiplantae</taxon>
        <taxon>Streptophyta</taxon>
        <taxon>Embryophyta</taxon>
        <taxon>Tracheophyta</taxon>
        <taxon>Spermatophyta</taxon>
        <taxon>Magnoliopsida</taxon>
        <taxon>eudicotyledons</taxon>
        <taxon>Gunneridae</taxon>
        <taxon>Pentapetalae</taxon>
        <taxon>asterids</taxon>
        <taxon>lamiids</taxon>
        <taxon>Lamiales</taxon>
        <taxon>Oleaceae</taxon>
        <taxon>Forsythieae</taxon>
        <taxon>Forsythia</taxon>
    </lineage>
</organism>
<sequence>MSNKVVEVTASIESTPDRFYTFFRYQSNNLTNVFPQNFLSVQNVEGEDGEVGCVKLWNYVLGGIPREIKLKVEAINDAERSITYHALDGDVINFYPVFKFTIAFGNGVARWTFVYRKVTPAVPTPVNYGTVFSIDATEVVDLYLLNH</sequence>
<comment type="similarity">
    <text evidence="1">Belongs to the MLP family.</text>
</comment>
<dbReference type="SMART" id="SM01037">
    <property type="entry name" value="Bet_v_1"/>
    <property type="match status" value="1"/>
</dbReference>
<dbReference type="EMBL" id="JBFOLJ010000005">
    <property type="protein sequence ID" value="KAL2536415.1"/>
    <property type="molecule type" value="Genomic_DNA"/>
</dbReference>
<evidence type="ECO:0000313" key="4">
    <source>
        <dbReference type="Proteomes" id="UP001604277"/>
    </source>
</evidence>
<dbReference type="Gene3D" id="3.30.530.20">
    <property type="match status" value="1"/>
</dbReference>
<dbReference type="InterPro" id="IPR000916">
    <property type="entry name" value="Bet_v_I/MLP"/>
</dbReference>
<dbReference type="Proteomes" id="UP001604277">
    <property type="component" value="Unassembled WGS sequence"/>
</dbReference>
<dbReference type="PANTHER" id="PTHR31338">
    <property type="entry name" value="POLYKETIDE CYCLASE/DEHYDRASE AND LIPID TRANSPORT SUPERFAMILY PROTEIN"/>
    <property type="match status" value="1"/>
</dbReference>
<feature type="domain" description="Bet v I/Major latex protein" evidence="2">
    <location>
        <begin position="1"/>
        <end position="147"/>
    </location>
</feature>
<dbReference type="PANTHER" id="PTHR31338:SF16">
    <property type="entry name" value="POLYKETIDE CYCLASE_DEHYDRASE AND LIPID TRANSPORT SUPERFAMILY PROTEIN"/>
    <property type="match status" value="1"/>
</dbReference>
<dbReference type="InterPro" id="IPR052006">
    <property type="entry name" value="MLP-like"/>
</dbReference>
<dbReference type="SUPFAM" id="SSF55961">
    <property type="entry name" value="Bet v1-like"/>
    <property type="match status" value="1"/>
</dbReference>
<evidence type="ECO:0000256" key="1">
    <source>
        <dbReference type="ARBA" id="ARBA00038242"/>
    </source>
</evidence>
<dbReference type="InterPro" id="IPR023393">
    <property type="entry name" value="START-like_dom_sf"/>
</dbReference>
<accession>A0ABD1VGE5</accession>